<dbReference type="Pfam" id="PF23133">
    <property type="entry name" value="DUF7050"/>
    <property type="match status" value="1"/>
</dbReference>
<comment type="caution">
    <text evidence="7">The sequence shown here is derived from an EMBL/GenBank/DDBJ whole genome shotgun (WGS) entry which is preliminary data.</text>
</comment>
<comment type="subcellular location">
    <subcellularLocation>
        <location evidence="1">Nucleus</location>
    </subcellularLocation>
</comment>
<dbReference type="SUPFAM" id="SSF47459">
    <property type="entry name" value="HLH, helix-loop-helix DNA-binding domain"/>
    <property type="match status" value="1"/>
</dbReference>
<evidence type="ECO:0000313" key="7">
    <source>
        <dbReference type="EMBL" id="KAJ8439091.1"/>
    </source>
</evidence>
<dbReference type="AlphaFoldDB" id="A0A9Q1K853"/>
<reference evidence="7" key="1">
    <citation type="submission" date="2022-04" db="EMBL/GenBank/DDBJ databases">
        <title>Carnegiea gigantea Genome sequencing and assembly v2.</title>
        <authorList>
            <person name="Copetti D."/>
            <person name="Sanderson M.J."/>
            <person name="Burquez A."/>
            <person name="Wojciechowski M.F."/>
        </authorList>
    </citation>
    <scope>NUCLEOTIDE SEQUENCE</scope>
    <source>
        <strain evidence="7">SGP5-SGP5p</strain>
        <tissue evidence="7">Aerial part</tissue>
    </source>
</reference>
<dbReference type="InterPro" id="IPR055477">
    <property type="entry name" value="DUF7049"/>
</dbReference>
<dbReference type="GO" id="GO:0005634">
    <property type="term" value="C:nucleus"/>
    <property type="evidence" value="ECO:0007669"/>
    <property type="project" value="UniProtKB-SubCell"/>
</dbReference>
<gene>
    <name evidence="7" type="ORF">Cgig2_009234</name>
</gene>
<feature type="domain" description="BHLH" evidence="6">
    <location>
        <begin position="302"/>
        <end position="351"/>
    </location>
</feature>
<dbReference type="InterPro" id="IPR045239">
    <property type="entry name" value="bHLH95_bHLH"/>
</dbReference>
<keyword evidence="5" id="KW-0175">Coiled coil</keyword>
<dbReference type="EMBL" id="JAKOGI010000230">
    <property type="protein sequence ID" value="KAJ8439091.1"/>
    <property type="molecule type" value="Genomic_DNA"/>
</dbReference>
<dbReference type="Pfam" id="PF23132">
    <property type="entry name" value="DUF7049"/>
    <property type="match status" value="1"/>
</dbReference>
<keyword evidence="8" id="KW-1185">Reference proteome</keyword>
<accession>A0A9Q1K853</accession>
<evidence type="ECO:0000256" key="5">
    <source>
        <dbReference type="SAM" id="Coils"/>
    </source>
</evidence>
<dbReference type="GO" id="GO:0046983">
    <property type="term" value="F:protein dimerization activity"/>
    <property type="evidence" value="ECO:0007669"/>
    <property type="project" value="InterPro"/>
</dbReference>
<evidence type="ECO:0000313" key="8">
    <source>
        <dbReference type="Proteomes" id="UP001153076"/>
    </source>
</evidence>
<feature type="coiled-coil region" evidence="5">
    <location>
        <begin position="341"/>
        <end position="375"/>
    </location>
</feature>
<evidence type="ECO:0000256" key="2">
    <source>
        <dbReference type="ARBA" id="ARBA00023015"/>
    </source>
</evidence>
<evidence type="ECO:0000256" key="1">
    <source>
        <dbReference type="ARBA" id="ARBA00004123"/>
    </source>
</evidence>
<dbReference type="CDD" id="cd11393">
    <property type="entry name" value="bHLH_AtbHLH_like"/>
    <property type="match status" value="1"/>
</dbReference>
<dbReference type="InterPro" id="IPR011598">
    <property type="entry name" value="bHLH_dom"/>
</dbReference>
<dbReference type="Proteomes" id="UP001153076">
    <property type="component" value="Unassembled WGS sequence"/>
</dbReference>
<dbReference type="InterPro" id="IPR044658">
    <property type="entry name" value="bHLH92/bHLH041-like"/>
</dbReference>
<dbReference type="PANTHER" id="PTHR46665">
    <property type="entry name" value="TRANSCRIPTION FACTOR BHLH041-RELATED-RELATED"/>
    <property type="match status" value="1"/>
</dbReference>
<dbReference type="SMART" id="SM00353">
    <property type="entry name" value="HLH"/>
    <property type="match status" value="1"/>
</dbReference>
<dbReference type="PROSITE" id="PS50888">
    <property type="entry name" value="BHLH"/>
    <property type="match status" value="1"/>
</dbReference>
<proteinExistence type="predicted"/>
<protein>
    <recommendedName>
        <fullName evidence="6">BHLH domain-containing protein</fullName>
    </recommendedName>
</protein>
<organism evidence="7 8">
    <name type="scientific">Carnegiea gigantea</name>
    <dbReference type="NCBI Taxonomy" id="171969"/>
    <lineage>
        <taxon>Eukaryota</taxon>
        <taxon>Viridiplantae</taxon>
        <taxon>Streptophyta</taxon>
        <taxon>Embryophyta</taxon>
        <taxon>Tracheophyta</taxon>
        <taxon>Spermatophyta</taxon>
        <taxon>Magnoliopsida</taxon>
        <taxon>eudicotyledons</taxon>
        <taxon>Gunneridae</taxon>
        <taxon>Pentapetalae</taxon>
        <taxon>Caryophyllales</taxon>
        <taxon>Cactineae</taxon>
        <taxon>Cactaceae</taxon>
        <taxon>Cactoideae</taxon>
        <taxon>Echinocereeae</taxon>
        <taxon>Carnegiea</taxon>
    </lineage>
</organism>
<keyword evidence="2" id="KW-0805">Transcription regulation</keyword>
<name>A0A9Q1K853_9CARY</name>
<dbReference type="InterPro" id="IPR036638">
    <property type="entry name" value="HLH_DNA-bd_sf"/>
</dbReference>
<evidence type="ECO:0000256" key="4">
    <source>
        <dbReference type="ARBA" id="ARBA00023242"/>
    </source>
</evidence>
<dbReference type="PANTHER" id="PTHR46665:SF1">
    <property type="entry name" value="SPERMATOGENESIS- AND OOGENESIS-SPECIFIC BASIC HELIX-LOOP-HELIX-CONTAINING PROTEIN 1"/>
    <property type="match status" value="1"/>
</dbReference>
<dbReference type="InterPro" id="IPR055478">
    <property type="entry name" value="DUF7050"/>
</dbReference>
<evidence type="ECO:0000259" key="6">
    <source>
        <dbReference type="PROSITE" id="PS50888"/>
    </source>
</evidence>
<evidence type="ECO:0000256" key="3">
    <source>
        <dbReference type="ARBA" id="ARBA00023163"/>
    </source>
</evidence>
<dbReference type="Gene3D" id="4.10.280.10">
    <property type="entry name" value="Helix-loop-helix DNA-binding domain"/>
    <property type="match status" value="1"/>
</dbReference>
<keyword evidence="3" id="KW-0804">Transcription</keyword>
<dbReference type="Pfam" id="PF00010">
    <property type="entry name" value="HLH"/>
    <property type="match status" value="1"/>
</dbReference>
<dbReference type="OrthoDB" id="5778525at2759"/>
<sequence length="492" mass="56003">MDSVFELSDGDRAHYLINLMHSFGGSYICLWTYSLDHHFLYCEYGYYHQETPSQVGTSSSSSVSPARRLFEEYKLSVLPIENDSSSLVPGLAFKCKNPYLELQEFDLQRRASNQSQREFYQEARIKMSLEMEMQTLFPKEFAMQVQQSSSVVAMEIPRVTDQNRPSPTSSMDSPECSSLLYNIPSSSSYLQEQLHNIPFPTPESTDAALTRAYLAILSSPSSSLTSQQTSGQQPALPHGYQMSQRVSAFRTYGAGLGLSSREMRFNLRRQTMLQRAIAYFRGLNYKRMQEQVTLPGTARPTSTQLHHMISERRRREKINESFQALRSLLPQGTKKDKASVLRTTKEYLNSLKTQLEELGRRNQLLEAQLLTKNKAATPQKVDHEPPSDEERLNVSIMSVSESTSSGERMVDLCIMLRGDYPAADLIIRVLEFLKKVRGASLVSMEAHATRSREGANQSPTNWMTFRLSIEEPEWNESNFKEAVKRILADFGQ</sequence>
<keyword evidence="4" id="KW-0539">Nucleus</keyword>